<comment type="caution">
    <text evidence="3">The sequence shown here is derived from an EMBL/GenBank/DDBJ whole genome shotgun (WGS) entry which is preliminary data.</text>
</comment>
<proteinExistence type="predicted"/>
<evidence type="ECO:0000313" key="3">
    <source>
        <dbReference type="EMBL" id="GFN85550.1"/>
    </source>
</evidence>
<dbReference type="EMBL" id="BLXT01001417">
    <property type="protein sequence ID" value="GFN85550.1"/>
    <property type="molecule type" value="Genomic_DNA"/>
</dbReference>
<evidence type="ECO:0000259" key="2">
    <source>
        <dbReference type="Pfam" id="PF20700"/>
    </source>
</evidence>
<evidence type="ECO:0000313" key="4">
    <source>
        <dbReference type="Proteomes" id="UP000735302"/>
    </source>
</evidence>
<gene>
    <name evidence="3" type="ORF">PoB_001205600</name>
</gene>
<feature type="region of interest" description="Disordered" evidence="1">
    <location>
        <begin position="1"/>
        <end position="51"/>
    </location>
</feature>
<feature type="compositionally biased region" description="Low complexity" evidence="1">
    <location>
        <begin position="14"/>
        <end position="26"/>
    </location>
</feature>
<organism evidence="3 4">
    <name type="scientific">Plakobranchus ocellatus</name>
    <dbReference type="NCBI Taxonomy" id="259542"/>
    <lineage>
        <taxon>Eukaryota</taxon>
        <taxon>Metazoa</taxon>
        <taxon>Spiralia</taxon>
        <taxon>Lophotrochozoa</taxon>
        <taxon>Mollusca</taxon>
        <taxon>Gastropoda</taxon>
        <taxon>Heterobranchia</taxon>
        <taxon>Euthyneura</taxon>
        <taxon>Panpulmonata</taxon>
        <taxon>Sacoglossa</taxon>
        <taxon>Placobranchoidea</taxon>
        <taxon>Plakobranchidae</taxon>
        <taxon>Plakobranchus</taxon>
    </lineage>
</organism>
<dbReference type="AlphaFoldDB" id="A0AAV3YE10"/>
<reference evidence="3 4" key="1">
    <citation type="journal article" date="2021" name="Elife">
        <title>Chloroplast acquisition without the gene transfer in kleptoplastic sea slugs, Plakobranchus ocellatus.</title>
        <authorList>
            <person name="Maeda T."/>
            <person name="Takahashi S."/>
            <person name="Yoshida T."/>
            <person name="Shimamura S."/>
            <person name="Takaki Y."/>
            <person name="Nagai Y."/>
            <person name="Toyoda A."/>
            <person name="Suzuki Y."/>
            <person name="Arimoto A."/>
            <person name="Ishii H."/>
            <person name="Satoh N."/>
            <person name="Nishiyama T."/>
            <person name="Hasebe M."/>
            <person name="Maruyama T."/>
            <person name="Minagawa J."/>
            <person name="Obokata J."/>
            <person name="Shigenobu S."/>
        </authorList>
    </citation>
    <scope>NUCLEOTIDE SEQUENCE [LARGE SCALE GENOMIC DNA]</scope>
</reference>
<accession>A0AAV3YE10</accession>
<keyword evidence="4" id="KW-1185">Reference proteome</keyword>
<sequence>MTAKRLASRLSEMESLSSPAVSASPLEPAPAEPLPALSHSQPANCKGPGNGDDLRAVLTGLTVGLGHGLMKVAEGRGMSSMHEKTWRAHLTAIISQTAHVKQSILQQACDKVEEYYRREEPDGVLNVDVSYDGTWAKRGHTLKIGAGAIIEVMTSLVIDVHVMSTYCQLCASVGERLRRDNDREYEEWLQGHQESSLCTRKYKGSAGGMEVRGALTMWRRSLEHVMRYATFIGDGDTKTLAALNEDKPYGAILVVKEECVNPQPSGKYSLTQ</sequence>
<dbReference type="Pfam" id="PF20700">
    <property type="entry name" value="Mutator"/>
    <property type="match status" value="1"/>
</dbReference>
<protein>
    <recommendedName>
        <fullName evidence="2">Mutator-like transposase domain-containing protein</fullName>
    </recommendedName>
</protein>
<dbReference type="Proteomes" id="UP000735302">
    <property type="component" value="Unassembled WGS sequence"/>
</dbReference>
<evidence type="ECO:0000256" key="1">
    <source>
        <dbReference type="SAM" id="MobiDB-lite"/>
    </source>
</evidence>
<dbReference type="InterPro" id="IPR049012">
    <property type="entry name" value="Mutator_transp_dom"/>
</dbReference>
<feature type="domain" description="Mutator-like transposase" evidence="2">
    <location>
        <begin position="54"/>
        <end position="261"/>
    </location>
</feature>
<name>A0AAV3YE10_9GAST</name>